<feature type="domain" description="Response regulatory" evidence="15">
    <location>
        <begin position="420"/>
        <end position="536"/>
    </location>
</feature>
<dbReference type="PROSITE" id="PS50109">
    <property type="entry name" value="HIS_KIN"/>
    <property type="match status" value="1"/>
</dbReference>
<feature type="modified residue" description="4-aspartylphosphate" evidence="12">
    <location>
        <position position="72"/>
    </location>
</feature>
<keyword evidence="13" id="KW-0175">Coiled coil</keyword>
<feature type="modified residue" description="4-aspartylphosphate" evidence="12">
    <location>
        <position position="469"/>
    </location>
</feature>
<evidence type="ECO:0000313" key="16">
    <source>
        <dbReference type="EMBL" id="AKF07352.1"/>
    </source>
</evidence>
<keyword evidence="6" id="KW-0812">Transmembrane</keyword>
<evidence type="ECO:0000256" key="10">
    <source>
        <dbReference type="ARBA" id="ARBA00022989"/>
    </source>
</evidence>
<dbReference type="Pfam" id="PF00512">
    <property type="entry name" value="HisKA"/>
    <property type="match status" value="1"/>
</dbReference>
<dbReference type="GO" id="GO:0016020">
    <property type="term" value="C:membrane"/>
    <property type="evidence" value="ECO:0007669"/>
    <property type="project" value="UniProtKB-SubCell"/>
</dbReference>
<dbReference type="SUPFAM" id="SSF55874">
    <property type="entry name" value="ATPase domain of HSP90 chaperone/DNA topoisomerase II/histidine kinase"/>
    <property type="match status" value="1"/>
</dbReference>
<dbReference type="Gene3D" id="3.40.50.2300">
    <property type="match status" value="2"/>
</dbReference>
<keyword evidence="5" id="KW-0808">Transferase</keyword>
<dbReference type="PANTHER" id="PTHR43547:SF2">
    <property type="entry name" value="HYBRID SIGNAL TRANSDUCTION HISTIDINE KINASE C"/>
    <property type="match status" value="1"/>
</dbReference>
<keyword evidence="8 16" id="KW-0418">Kinase</keyword>
<evidence type="ECO:0000259" key="14">
    <source>
        <dbReference type="PROSITE" id="PS50109"/>
    </source>
</evidence>
<dbReference type="EC" id="2.7.13.3" evidence="3"/>
<dbReference type="InterPro" id="IPR005467">
    <property type="entry name" value="His_kinase_dom"/>
</dbReference>
<dbReference type="SUPFAM" id="SSF52172">
    <property type="entry name" value="CheY-like"/>
    <property type="match status" value="2"/>
</dbReference>
<evidence type="ECO:0000256" key="13">
    <source>
        <dbReference type="SAM" id="Coils"/>
    </source>
</evidence>
<evidence type="ECO:0000256" key="7">
    <source>
        <dbReference type="ARBA" id="ARBA00022741"/>
    </source>
</evidence>
<dbReference type="InterPro" id="IPR001789">
    <property type="entry name" value="Sig_transdc_resp-reg_receiver"/>
</dbReference>
<dbReference type="Pfam" id="PF02518">
    <property type="entry name" value="HATPase_c"/>
    <property type="match status" value="1"/>
</dbReference>
<dbReference type="AlphaFoldDB" id="A0A0F6W4W5"/>
<dbReference type="GO" id="GO:0000155">
    <property type="term" value="F:phosphorelay sensor kinase activity"/>
    <property type="evidence" value="ECO:0007669"/>
    <property type="project" value="InterPro"/>
</dbReference>
<evidence type="ECO:0000256" key="6">
    <source>
        <dbReference type="ARBA" id="ARBA00022692"/>
    </source>
</evidence>
<sequence length="546" mass="59656">MVHRRVGKNDAAHVSMTEGARPTVWVAEDVTIEAEAVRRTLSATYHVVLFSDGAGVLERAATGELPDLLVLDWHMPGVQGIEVCRFLRTQEATLGLPILVFTSTGDEQDMLEALTAGADDWVGKQASAAELLARVATLVRAKQLRDRAERAEREIATLLVREREARAEAEAANRAKDVFLAMVSHELRTPLNAILGWSRLLRSGTLDTTRSERALDTIERNARAQARIVDDLLDLSRVIAGKLRLERVTLDAADEVEQAIESLRPAAAAKGVVIEQRVDRGLMIWGDPARVQQVAWNLVSNAIKFTPAGRRIEVTLAQECNDVCLRVRDEGIGIDPALVPHVFDRFRQADSTTTREQGGLGLGLAIVRQLTELHGGRVQAFSAGPGHGATFEIHLPAHTMHERPDATEVPRVRDDARGLHLLVVDDDPDGLELLRVALERAGASVQTASSAAAALALLETSVPDLMVSDVSMPNLDGYGLMRAVRARLGAKWVPAIALTAHARDEDRWEALAAGFQVHVPKPLDIDELLSVIRRLVRRPEAPPPER</sequence>
<evidence type="ECO:0000256" key="12">
    <source>
        <dbReference type="PROSITE-ProRule" id="PRU00169"/>
    </source>
</evidence>
<accession>A0A0F6W4W5</accession>
<dbReference type="Proteomes" id="UP000034883">
    <property type="component" value="Chromosome"/>
</dbReference>
<dbReference type="PROSITE" id="PS50110">
    <property type="entry name" value="RESPONSE_REGULATORY"/>
    <property type="match status" value="2"/>
</dbReference>
<keyword evidence="7" id="KW-0547">Nucleotide-binding</keyword>
<dbReference type="PRINTS" id="PR00344">
    <property type="entry name" value="BCTRLSENSOR"/>
</dbReference>
<organism evidence="16 17">
    <name type="scientific">Sandaracinus amylolyticus</name>
    <dbReference type="NCBI Taxonomy" id="927083"/>
    <lineage>
        <taxon>Bacteria</taxon>
        <taxon>Pseudomonadati</taxon>
        <taxon>Myxococcota</taxon>
        <taxon>Polyangia</taxon>
        <taxon>Polyangiales</taxon>
        <taxon>Sandaracinaceae</taxon>
        <taxon>Sandaracinus</taxon>
    </lineage>
</organism>
<dbReference type="Pfam" id="PF00072">
    <property type="entry name" value="Response_reg"/>
    <property type="match status" value="2"/>
</dbReference>
<dbReference type="FunFam" id="1.10.287.130:FF:000004">
    <property type="entry name" value="Ethylene receptor 1"/>
    <property type="match status" value="1"/>
</dbReference>
<gene>
    <name evidence="16" type="ORF">DB32_004501</name>
</gene>
<dbReference type="SMART" id="SM00448">
    <property type="entry name" value="REC"/>
    <property type="match status" value="2"/>
</dbReference>
<keyword evidence="11" id="KW-0472">Membrane</keyword>
<keyword evidence="9" id="KW-0067">ATP-binding</keyword>
<feature type="coiled-coil region" evidence="13">
    <location>
        <begin position="134"/>
        <end position="168"/>
    </location>
</feature>
<evidence type="ECO:0000259" key="15">
    <source>
        <dbReference type="PROSITE" id="PS50110"/>
    </source>
</evidence>
<evidence type="ECO:0000256" key="1">
    <source>
        <dbReference type="ARBA" id="ARBA00000085"/>
    </source>
</evidence>
<dbReference type="PANTHER" id="PTHR43547">
    <property type="entry name" value="TWO-COMPONENT HISTIDINE KINASE"/>
    <property type="match status" value="1"/>
</dbReference>
<dbReference type="SUPFAM" id="SSF47384">
    <property type="entry name" value="Homodimeric domain of signal transducing histidine kinase"/>
    <property type="match status" value="1"/>
</dbReference>
<dbReference type="STRING" id="927083.DB32_004501"/>
<evidence type="ECO:0000256" key="8">
    <source>
        <dbReference type="ARBA" id="ARBA00022777"/>
    </source>
</evidence>
<dbReference type="Gene3D" id="3.30.565.10">
    <property type="entry name" value="Histidine kinase-like ATPase, C-terminal domain"/>
    <property type="match status" value="1"/>
</dbReference>
<dbReference type="SMART" id="SM00388">
    <property type="entry name" value="HisKA"/>
    <property type="match status" value="1"/>
</dbReference>
<evidence type="ECO:0000313" key="17">
    <source>
        <dbReference type="Proteomes" id="UP000034883"/>
    </source>
</evidence>
<comment type="catalytic activity">
    <reaction evidence="1">
        <text>ATP + protein L-histidine = ADP + protein N-phospho-L-histidine.</text>
        <dbReference type="EC" id="2.7.13.3"/>
    </reaction>
</comment>
<proteinExistence type="predicted"/>
<keyword evidence="4 12" id="KW-0597">Phosphoprotein</keyword>
<dbReference type="CDD" id="cd16922">
    <property type="entry name" value="HATPase_EvgS-ArcB-TorS-like"/>
    <property type="match status" value="1"/>
</dbReference>
<dbReference type="KEGG" id="samy:DB32_004501"/>
<evidence type="ECO:0000256" key="5">
    <source>
        <dbReference type="ARBA" id="ARBA00022679"/>
    </source>
</evidence>
<feature type="domain" description="Response regulatory" evidence="15">
    <location>
        <begin position="23"/>
        <end position="139"/>
    </location>
</feature>
<dbReference type="FunFam" id="3.30.565.10:FF:000006">
    <property type="entry name" value="Sensor histidine kinase WalK"/>
    <property type="match status" value="1"/>
</dbReference>
<dbReference type="EMBL" id="CP011125">
    <property type="protein sequence ID" value="AKF07352.1"/>
    <property type="molecule type" value="Genomic_DNA"/>
</dbReference>
<evidence type="ECO:0000256" key="2">
    <source>
        <dbReference type="ARBA" id="ARBA00004370"/>
    </source>
</evidence>
<dbReference type="InterPro" id="IPR004358">
    <property type="entry name" value="Sig_transdc_His_kin-like_C"/>
</dbReference>
<evidence type="ECO:0000256" key="9">
    <source>
        <dbReference type="ARBA" id="ARBA00022840"/>
    </source>
</evidence>
<dbReference type="CDD" id="cd00082">
    <property type="entry name" value="HisKA"/>
    <property type="match status" value="1"/>
</dbReference>
<protein>
    <recommendedName>
        <fullName evidence="3">histidine kinase</fullName>
        <ecNumber evidence="3">2.7.13.3</ecNumber>
    </recommendedName>
</protein>
<dbReference type="SMART" id="SM00387">
    <property type="entry name" value="HATPase_c"/>
    <property type="match status" value="1"/>
</dbReference>
<reference evidence="16 17" key="1">
    <citation type="submission" date="2015-03" db="EMBL/GenBank/DDBJ databases">
        <title>Genome assembly of Sandaracinus amylolyticus DSM 53668.</title>
        <authorList>
            <person name="Sharma G."/>
            <person name="Subramanian S."/>
        </authorList>
    </citation>
    <scope>NUCLEOTIDE SEQUENCE [LARGE SCALE GENOMIC DNA]</scope>
    <source>
        <strain evidence="16 17">DSM 53668</strain>
    </source>
</reference>
<dbReference type="InterPro" id="IPR036097">
    <property type="entry name" value="HisK_dim/P_sf"/>
</dbReference>
<keyword evidence="17" id="KW-1185">Reference proteome</keyword>
<dbReference type="InterPro" id="IPR011006">
    <property type="entry name" value="CheY-like_superfamily"/>
</dbReference>
<comment type="subcellular location">
    <subcellularLocation>
        <location evidence="2">Membrane</location>
    </subcellularLocation>
</comment>
<evidence type="ECO:0000256" key="3">
    <source>
        <dbReference type="ARBA" id="ARBA00012438"/>
    </source>
</evidence>
<keyword evidence="10" id="KW-1133">Transmembrane helix</keyword>
<dbReference type="InterPro" id="IPR036890">
    <property type="entry name" value="HATPase_C_sf"/>
</dbReference>
<dbReference type="InterPro" id="IPR003594">
    <property type="entry name" value="HATPase_dom"/>
</dbReference>
<dbReference type="GO" id="GO:0005524">
    <property type="term" value="F:ATP binding"/>
    <property type="evidence" value="ECO:0007669"/>
    <property type="project" value="UniProtKB-KW"/>
</dbReference>
<feature type="domain" description="Histidine kinase" evidence="14">
    <location>
        <begin position="182"/>
        <end position="399"/>
    </location>
</feature>
<name>A0A0F6W4W5_9BACT</name>
<dbReference type="Gene3D" id="1.10.287.130">
    <property type="match status" value="1"/>
</dbReference>
<evidence type="ECO:0000256" key="4">
    <source>
        <dbReference type="ARBA" id="ARBA00022553"/>
    </source>
</evidence>
<evidence type="ECO:0000256" key="11">
    <source>
        <dbReference type="ARBA" id="ARBA00023136"/>
    </source>
</evidence>
<dbReference type="InterPro" id="IPR003661">
    <property type="entry name" value="HisK_dim/P_dom"/>
</dbReference>